<gene>
    <name evidence="2" type="ORF">AUC60_00560</name>
</gene>
<keyword evidence="1" id="KW-1133">Transmembrane helix</keyword>
<keyword evidence="3" id="KW-1185">Reference proteome</keyword>
<accession>A0A1Y3P754</accession>
<keyword evidence="1" id="KW-0812">Transmembrane</keyword>
<dbReference type="Proteomes" id="UP000195440">
    <property type="component" value="Unassembled WGS sequence"/>
</dbReference>
<organism evidence="2 3">
    <name type="scientific">Pseudomonas caspiana</name>
    <dbReference type="NCBI Taxonomy" id="1451454"/>
    <lineage>
        <taxon>Bacteria</taxon>
        <taxon>Pseudomonadati</taxon>
        <taxon>Pseudomonadota</taxon>
        <taxon>Gammaproteobacteria</taxon>
        <taxon>Pseudomonadales</taxon>
        <taxon>Pseudomonadaceae</taxon>
        <taxon>Pseudomonas</taxon>
    </lineage>
</organism>
<comment type="caution">
    <text evidence="2">The sequence shown here is derived from an EMBL/GenBank/DDBJ whole genome shotgun (WGS) entry which is preliminary data.</text>
</comment>
<reference evidence="2 3" key="1">
    <citation type="journal article" date="2017" name="Syst. Appl. Microbiol.">
        <title>Pseudomonas caspiana sp. nov., a citrus pathogen in the Pseudomonas syringae phylogenetic group.</title>
        <authorList>
            <person name="Busquets A."/>
            <person name="Gomila M."/>
            <person name="Beiki F."/>
            <person name="Mulet M."/>
            <person name="Rahimian H."/>
            <person name="Garcia-Valdes E."/>
            <person name="Lalucat J."/>
        </authorList>
    </citation>
    <scope>NUCLEOTIDE SEQUENCE [LARGE SCALE GENOMIC DNA]</scope>
    <source>
        <strain evidence="2 3">FBF102</strain>
    </source>
</reference>
<evidence type="ECO:0000256" key="1">
    <source>
        <dbReference type="SAM" id="Phobius"/>
    </source>
</evidence>
<keyword evidence="1" id="KW-0472">Membrane</keyword>
<sequence>MNIGDVFELLRILDLWDWWKDARNAPEGTSLYRWRYLVQGIVLLITVPLVLALPLWVMFLLLKS</sequence>
<dbReference type="EMBL" id="LOHF01000001">
    <property type="protein sequence ID" value="OUM75638.1"/>
    <property type="molecule type" value="Genomic_DNA"/>
</dbReference>
<dbReference type="AlphaFoldDB" id="A0A1Y3P754"/>
<evidence type="ECO:0000313" key="3">
    <source>
        <dbReference type="Proteomes" id="UP000195440"/>
    </source>
</evidence>
<feature type="transmembrane region" description="Helical" evidence="1">
    <location>
        <begin position="36"/>
        <end position="62"/>
    </location>
</feature>
<name>A0A1Y3P754_9PSED</name>
<protein>
    <submittedName>
        <fullName evidence="2">Uncharacterized protein</fullName>
    </submittedName>
</protein>
<evidence type="ECO:0000313" key="2">
    <source>
        <dbReference type="EMBL" id="OUM75638.1"/>
    </source>
</evidence>
<proteinExistence type="predicted"/>